<gene>
    <name evidence="2" type="ORF">D9619_006007</name>
</gene>
<feature type="compositionally biased region" description="Low complexity" evidence="1">
    <location>
        <begin position="441"/>
        <end position="458"/>
    </location>
</feature>
<feature type="region of interest" description="Disordered" evidence="1">
    <location>
        <begin position="487"/>
        <end position="507"/>
    </location>
</feature>
<feature type="compositionally biased region" description="Low complexity" evidence="1">
    <location>
        <begin position="270"/>
        <end position="319"/>
    </location>
</feature>
<feature type="compositionally biased region" description="Basic and acidic residues" evidence="1">
    <location>
        <begin position="814"/>
        <end position="826"/>
    </location>
</feature>
<organism evidence="2 3">
    <name type="scientific">Psilocybe cf. subviscida</name>
    <dbReference type="NCBI Taxonomy" id="2480587"/>
    <lineage>
        <taxon>Eukaryota</taxon>
        <taxon>Fungi</taxon>
        <taxon>Dikarya</taxon>
        <taxon>Basidiomycota</taxon>
        <taxon>Agaricomycotina</taxon>
        <taxon>Agaricomycetes</taxon>
        <taxon>Agaricomycetidae</taxon>
        <taxon>Agaricales</taxon>
        <taxon>Agaricineae</taxon>
        <taxon>Strophariaceae</taxon>
        <taxon>Psilocybe</taxon>
    </lineage>
</organism>
<feature type="compositionally biased region" description="Low complexity" evidence="1">
    <location>
        <begin position="880"/>
        <end position="890"/>
    </location>
</feature>
<feature type="compositionally biased region" description="Polar residues" evidence="1">
    <location>
        <begin position="955"/>
        <end position="967"/>
    </location>
</feature>
<feature type="region of interest" description="Disordered" evidence="1">
    <location>
        <begin position="603"/>
        <end position="1042"/>
    </location>
</feature>
<protein>
    <submittedName>
        <fullName evidence="2">Uncharacterized protein</fullName>
    </submittedName>
</protein>
<reference evidence="2 3" key="1">
    <citation type="journal article" date="2020" name="ISME J.">
        <title>Uncovering the hidden diversity of litter-decomposition mechanisms in mushroom-forming fungi.</title>
        <authorList>
            <person name="Floudas D."/>
            <person name="Bentzer J."/>
            <person name="Ahren D."/>
            <person name="Johansson T."/>
            <person name="Persson P."/>
            <person name="Tunlid A."/>
        </authorList>
    </citation>
    <scope>NUCLEOTIDE SEQUENCE [LARGE SCALE GENOMIC DNA]</scope>
    <source>
        <strain evidence="2 3">CBS 101986</strain>
    </source>
</reference>
<dbReference type="Proteomes" id="UP000567179">
    <property type="component" value="Unassembled WGS sequence"/>
</dbReference>
<feature type="compositionally biased region" description="Polar residues" evidence="1">
    <location>
        <begin position="841"/>
        <end position="851"/>
    </location>
</feature>
<feature type="compositionally biased region" description="Gly residues" evidence="1">
    <location>
        <begin position="864"/>
        <end position="879"/>
    </location>
</feature>
<dbReference type="AlphaFoldDB" id="A0A8H5BVX6"/>
<sequence>MCPMFTGMEWIDLNMVGTDSASLPTMVHLILSSSKGNQGHRYFPYAGYLGLTPIRVEGIVRTKLDADQKPLQAKSITISIRCYESRIGRAGTSATNLLVDYTQVLWQKSPTTQYEPITNLEFPFRIVVPPRVAGFSTAVFVDYRCMWRVEAVLTHVPITAVGSRQIKHFELPLVRYDVPPPLPPLLPSIPYAPYSSSSSNSSGSSMPFFLHETSKPRAPRIRYTVHAPRTPIGPHDQVAIPIHIQCVDANLSVRSASIIVERRIILRDGSTASSSSAPIPIPIAGSSSGSSSQPNSGSRSFPTSASPSADASAASASADDYQKKRPNTAPFPSQHASTSSSFFGLGSSSSKNTSSSSSRPASSSSKSRPSSSGKEAQKEKSSGFAPFGFLTSSISNSSSSPNNYSSNHNNSTAIPNDSQLSFGSGGSGATITQSAVSLLSSESSRPLLGPSTSYTSSQPPTPASAPPSLSTPKALVHNIAFAESTGAFARVPMPTPSSTSDPPMPQNSNSNTYLAKTLTLSWPAAKGQGRWAVGSTIAMSELASVRFFLRTKVVVTYSTGNGDDGYSGSSVTESLELKEEEVLVVGAGEAERRAAVEALGGMFGSSRGASASREREEAGEGSSGDFDSAARRGKSKSPRRVDGRGRDRDGERERERDWENAVAVMPSPSSMQNLLSATPGAGGASITSSSGSSGRTVRPSKSSSAIRRPHTSAGYADLRQTASGGSVPMSTTYNTSGSGTESGTASGSASGQISASSSSSSSDAHGYARHGMPPSAYPGAISAGSSSSRRRADSGARENTSADPSSSSRHPKGEKREKREKERRPDTSSGLITSGKGANGFWSTVHSNPQLSSTSTSAPSFISPGGGRSGGSRSSGGGRPSTSAGVSSHSSGDKEKPKGGILGSLVLGAFSGSGSTITPVVSSNSAGEDYGTRSTGSTASDSSVTTTSSSGRSADYSNTNSTGSAASGRSHRHQHQQRPPTAGSSTNATAPTGGRASGAEREWEEELARIEARSRRSSDMLGFNAGMKSRGASRPPTASALPVPPVPVDLGLSMVHAGHAVDM</sequence>
<feature type="compositionally biased region" description="Polar residues" evidence="1">
    <location>
        <begin position="912"/>
        <end position="926"/>
    </location>
</feature>
<feature type="compositionally biased region" description="Low complexity" evidence="1">
    <location>
        <begin position="396"/>
        <end position="411"/>
    </location>
</feature>
<feature type="compositionally biased region" description="Basic and acidic residues" evidence="1">
    <location>
        <begin position="998"/>
        <end position="1018"/>
    </location>
</feature>
<evidence type="ECO:0000256" key="1">
    <source>
        <dbReference type="SAM" id="MobiDB-lite"/>
    </source>
</evidence>
<feature type="compositionally biased region" description="Low complexity" evidence="1">
    <location>
        <begin position="337"/>
        <end position="372"/>
    </location>
</feature>
<feature type="compositionally biased region" description="Basic and acidic residues" evidence="1">
    <location>
        <begin position="639"/>
        <end position="659"/>
    </location>
</feature>
<feature type="compositionally biased region" description="Polar residues" evidence="1">
    <location>
        <begin position="977"/>
        <end position="990"/>
    </location>
</feature>
<accession>A0A8H5BVX6</accession>
<name>A0A8H5BVX6_9AGAR</name>
<feature type="compositionally biased region" description="Low complexity" evidence="1">
    <location>
        <begin position="730"/>
        <end position="762"/>
    </location>
</feature>
<proteinExistence type="predicted"/>
<comment type="caution">
    <text evidence="2">The sequence shown here is derived from an EMBL/GenBank/DDBJ whole genome shotgun (WGS) entry which is preliminary data.</text>
</comment>
<dbReference type="EMBL" id="JAACJJ010000001">
    <property type="protein sequence ID" value="KAF5330559.1"/>
    <property type="molecule type" value="Genomic_DNA"/>
</dbReference>
<feature type="compositionally biased region" description="Low complexity" evidence="1">
    <location>
        <begin position="676"/>
        <end position="696"/>
    </location>
</feature>
<keyword evidence="3" id="KW-1185">Reference proteome</keyword>
<feature type="region of interest" description="Disordered" evidence="1">
    <location>
        <begin position="270"/>
        <end position="384"/>
    </location>
</feature>
<feature type="compositionally biased region" description="Low complexity" evidence="1">
    <location>
        <begin position="852"/>
        <end position="863"/>
    </location>
</feature>
<feature type="compositionally biased region" description="Polar residues" evidence="1">
    <location>
        <begin position="412"/>
        <end position="422"/>
    </location>
</feature>
<dbReference type="OrthoDB" id="3230530at2759"/>
<feature type="region of interest" description="Disordered" evidence="1">
    <location>
        <begin position="441"/>
        <end position="470"/>
    </location>
</feature>
<feature type="compositionally biased region" description="Low complexity" evidence="1">
    <location>
        <begin position="932"/>
        <end position="954"/>
    </location>
</feature>
<feature type="compositionally biased region" description="Low complexity" evidence="1">
    <location>
        <begin position="773"/>
        <end position="787"/>
    </location>
</feature>
<evidence type="ECO:0000313" key="3">
    <source>
        <dbReference type="Proteomes" id="UP000567179"/>
    </source>
</evidence>
<evidence type="ECO:0000313" key="2">
    <source>
        <dbReference type="EMBL" id="KAF5330559.1"/>
    </source>
</evidence>
<feature type="region of interest" description="Disordered" evidence="1">
    <location>
        <begin position="396"/>
        <end position="427"/>
    </location>
</feature>
<feature type="compositionally biased region" description="Polar residues" evidence="1">
    <location>
        <begin position="798"/>
        <end position="808"/>
    </location>
</feature>